<feature type="domain" description="Ig-like" evidence="14">
    <location>
        <begin position="1068"/>
        <end position="1151"/>
    </location>
</feature>
<feature type="signal peptide" evidence="13">
    <location>
        <begin position="1"/>
        <end position="22"/>
    </location>
</feature>
<evidence type="ECO:0000256" key="6">
    <source>
        <dbReference type="ARBA" id="ARBA00023180"/>
    </source>
</evidence>
<dbReference type="GO" id="GO:0019903">
    <property type="term" value="F:protein phosphatase binding"/>
    <property type="evidence" value="ECO:0007669"/>
    <property type="project" value="TreeGrafter"/>
</dbReference>
<evidence type="ECO:0000256" key="4">
    <source>
        <dbReference type="ARBA" id="ARBA00022737"/>
    </source>
</evidence>
<feature type="domain" description="Ig-like" evidence="14">
    <location>
        <begin position="792"/>
        <end position="875"/>
    </location>
</feature>
<reference evidence="15" key="1">
    <citation type="journal article" date="2016" name="Nat. Commun.">
        <title>The channel catfish genome sequence provides insights into the evolution of scale formation in teleosts.</title>
        <authorList>
            <person name="Liu Z."/>
            <person name="Liu S."/>
            <person name="Yao J."/>
            <person name="Bao L."/>
            <person name="Zhang J."/>
            <person name="Li Y."/>
            <person name="Jiang C."/>
            <person name="Sun L."/>
            <person name="Wang R."/>
            <person name="Zhang Y."/>
            <person name="Zhou T."/>
            <person name="Zeng Q."/>
            <person name="Fu Q."/>
            <person name="Gao S."/>
            <person name="Li N."/>
            <person name="Koren S."/>
            <person name="Jiang Y."/>
            <person name="Zimin A."/>
            <person name="Xu P."/>
            <person name="Phillippy A.M."/>
            <person name="Geng X."/>
            <person name="Song L."/>
            <person name="Sun F."/>
            <person name="Li C."/>
            <person name="Wang X."/>
            <person name="Chen A."/>
            <person name="Jin Y."/>
            <person name="Yuan Z."/>
            <person name="Yang Y."/>
            <person name="Tan S."/>
            <person name="Peatman E."/>
            <person name="Lu J."/>
            <person name="Qin Z."/>
            <person name="Dunham R."/>
            <person name="Li Z."/>
            <person name="Sonstegard T."/>
            <person name="Feng J."/>
            <person name="Danzmann R.G."/>
            <person name="Schroeder S."/>
            <person name="Scheffler B."/>
            <person name="Duke M.V."/>
            <person name="Ballard L."/>
            <person name="Kucuktas H."/>
            <person name="Kaltenboeck L."/>
            <person name="Liu H."/>
            <person name="Armbruster J."/>
            <person name="Xie Y."/>
            <person name="Kirby M.L."/>
            <person name="Tian Y."/>
            <person name="Flanagan M.E."/>
            <person name="Mu W."/>
            <person name="Waldbieser G.C."/>
        </authorList>
    </citation>
    <scope>NUCLEOTIDE SEQUENCE [LARGE SCALE GENOMIC DNA]</scope>
    <source>
        <strain evidence="15">SDA103</strain>
    </source>
</reference>
<dbReference type="Gene3D" id="2.60.40.10">
    <property type="entry name" value="Immunoglobulins"/>
    <property type="match status" value="13"/>
</dbReference>
<dbReference type="InterPro" id="IPR013783">
    <property type="entry name" value="Ig-like_fold"/>
</dbReference>
<reference evidence="16" key="2">
    <citation type="submission" date="2025-08" db="UniProtKB">
        <authorList>
            <consortium name="RefSeq"/>
        </authorList>
    </citation>
    <scope>IDENTIFICATION</scope>
    <source>
        <tissue evidence="16">Blood</tissue>
    </source>
</reference>
<feature type="domain" description="Ig-like" evidence="14">
    <location>
        <begin position="516"/>
        <end position="599"/>
    </location>
</feature>
<proteinExistence type="predicted"/>
<evidence type="ECO:0000313" key="15">
    <source>
        <dbReference type="Proteomes" id="UP000221080"/>
    </source>
</evidence>
<keyword evidence="3 13" id="KW-0732">Signal</keyword>
<dbReference type="GO" id="GO:0042609">
    <property type="term" value="F:CD4 receptor binding"/>
    <property type="evidence" value="ECO:0007669"/>
    <property type="project" value="TreeGrafter"/>
</dbReference>
<dbReference type="Pfam" id="PF13927">
    <property type="entry name" value="Ig_3"/>
    <property type="match status" value="5"/>
</dbReference>
<evidence type="ECO:0000256" key="11">
    <source>
        <dbReference type="ARBA" id="ARBA00046458"/>
    </source>
</evidence>
<evidence type="ECO:0000256" key="13">
    <source>
        <dbReference type="SAM" id="SignalP"/>
    </source>
</evidence>
<feature type="domain" description="Ig-like" evidence="14">
    <location>
        <begin position="246"/>
        <end position="326"/>
    </location>
</feature>
<evidence type="ECO:0000256" key="1">
    <source>
        <dbReference type="ARBA" id="ARBA00004251"/>
    </source>
</evidence>
<dbReference type="SMART" id="SM00409">
    <property type="entry name" value="IG"/>
    <property type="match status" value="12"/>
</dbReference>
<dbReference type="InterPro" id="IPR056386">
    <property type="entry name" value="Ig_CD22"/>
</dbReference>
<comment type="subcellular location">
    <subcellularLocation>
        <location evidence="1">Cell membrane</location>
        <topology evidence="1">Single-pass type I membrane protein</topology>
    </subcellularLocation>
</comment>
<dbReference type="GO" id="GO:0055037">
    <property type="term" value="C:recycling endosome"/>
    <property type="evidence" value="ECO:0007669"/>
    <property type="project" value="TreeGrafter"/>
</dbReference>
<gene>
    <name evidence="16" type="primary">si:dkey-24p1.1</name>
</gene>
<feature type="domain" description="Ig-like" evidence="14">
    <location>
        <begin position="333"/>
        <end position="419"/>
    </location>
</feature>
<keyword evidence="7" id="KW-0393">Immunoglobulin domain</keyword>
<feature type="domain" description="Ig-like" evidence="14">
    <location>
        <begin position="1158"/>
        <end position="1238"/>
    </location>
</feature>
<feature type="domain" description="Ig-like" evidence="14">
    <location>
        <begin position="149"/>
        <end position="239"/>
    </location>
</feature>
<name>A0A9F7RIF7_ICTPU</name>
<evidence type="ECO:0000256" key="12">
    <source>
        <dbReference type="SAM" id="Phobius"/>
    </source>
</evidence>
<feature type="domain" description="Ig-like" evidence="14">
    <location>
        <begin position="424"/>
        <end position="511"/>
    </location>
</feature>
<dbReference type="GO" id="GO:0033691">
    <property type="term" value="F:sialic acid binding"/>
    <property type="evidence" value="ECO:0007669"/>
    <property type="project" value="TreeGrafter"/>
</dbReference>
<feature type="domain" description="Ig-like" evidence="14">
    <location>
        <begin position="699"/>
        <end position="782"/>
    </location>
</feature>
<dbReference type="PANTHER" id="PTHR46958:SF1">
    <property type="entry name" value="B-CELL RECEPTOR CD22"/>
    <property type="match status" value="1"/>
</dbReference>
<feature type="domain" description="Ig-like" evidence="14">
    <location>
        <begin position="607"/>
        <end position="694"/>
    </location>
</feature>
<comment type="subunit">
    <text evidence="11">Predominantly monomer of isoform CD22-beta. Also found as heterodimer of isoform CD22-beta and a shorter isoform. Interacts with PTPN6/SHP-1, LYN, SYK, PIK3R1/PIK3R2 and PLCG1 upon phosphorylation. Interacts with GRB2, INPP5D and SHC1 upon phosphorylation. May form a complex with INPP5D/SHIP, GRB2 and SHC1.</text>
</comment>
<keyword evidence="12" id="KW-0812">Transmembrane</keyword>
<comment type="function">
    <text evidence="10">Most highly expressed siglec (sialic acid-binding immunoglobulin-like lectin) on B-cells that plays a role in various aspects of B-cell biology including differentiation, antigen presentation, and trafficking to bone marrow. Binds to alpha 2,6-linked sialic acid residues of surface molecules such as CD22 itself, CD45 and IgM in a cis configuration. Can also bind to ligands on other cells as an adhesion molecule in a trans configuration. Acts as an inhibitory coreceptor on the surface of B-cells and inhibits B-cell receptor induced signaling, characterized by inhibition of the calcium mobilization and cellular activation. Mechanistically, the immunoreceptor tyrosine-based inhibitory motif domain is phosphorylated by the Src kinase LYN, which in turn leads to the recruitment of the protein tyrosine phosphatase 1/PTPN6, leading to the negative regulation of BCR signaling. If this negative signaling from is of sufficient strength, apoptosis of the B-cell can be induced.</text>
</comment>
<evidence type="ECO:0000259" key="14">
    <source>
        <dbReference type="PROSITE" id="PS50835"/>
    </source>
</evidence>
<evidence type="ECO:0000256" key="3">
    <source>
        <dbReference type="ARBA" id="ARBA00022729"/>
    </source>
</evidence>
<sequence>MYSVWNSVLSWVLFCLFSSITMEDTRPIVIEEPTTTTTTTNQEGSCVTIKCKYKYQKELKLLWIKDPKWIEKEKRYDGIIVYSNTDERPQVAEYSNRVEFFNDQSSQWTNCTIKIQDLKKNDSGNYTFRYIGSDKYISNTFLLTVVDNPCKVHIKPANLNKSLKEGDRVSLQCATSAACEFHPLWQSSGSSEILKSEQSKDEVEKRSELHLTVNWTDDGRTLTCRPSRSNDNCLERRVTLRVEYAPKETKVIESSSSKDVKEGEQVTISCSSKARPNANFTWIKHQSSFSRHGQNLTLYNMKPEDEGKFYCLANNEHGSEKSNDIKIKVIYAPKGVDIDPKLAELKEGDRLTLTCLVQNSNPEVDMQSYRWYKDGQEINQQTMNTFTVPSVRQRDKGVYQCQARNSVGETMSTHITQVSVKYTPQNTFIDGTSGIKLGFELNLKCVTEAEPVPHTYSWYFKPEHEQQFVTLSHTDEMYRIEKVAVSNAGLYKCSAQNDVGKGANSTEKNVLVFYAPKGVDINPKLAELKEGDRLTLTCLVQNSNPEVDMQSYRWYKDGQEINQQTMNTFTVPSVRQRDKGVYQCQARNSVGETMSTNITQVSVKYHPQNTFIDGTSGIKLGFELNLKCVTEAEPVPHKYSWYFKPEHEQQFVTLSHTDEMYRIEKVAVSNAGLYKCSAQNDVGKGANSTEKNVFVFYPPKTPNLTMKEVVKEEELYTITCTVESSPQANLTLSRSSLTNPEKDIITVQYVQSNILKFAANATVSDAGMYTCEAENTEGKNFSKNQLKVLYAPKGVDINPKLAELKEGDRLTLTCLVQNSNPEVDMQSYRWYKDGQEINQQTMNTFTVPSVRQRDKGVYQCQARNSVGETMSTNITQVSVKYHPQNTFIDGRSGIKLGFELNLKCVTEADPLPHTYSWYFKPEHEQQFVTLSHTDEMYRIEKVAVSNAGLYKCSAQNDVGKGANSTEKNVFVFYPPKTPNLTMKDVVKEEELYTITCTVESSPQATLTLSRSSLTNPEKDIITVQYVQSNILKFAANATVSDAGMYTCEAENTEGKTFSKNQLKVLYAPKNVTALADPGVELKEGSNLTLTCKADSVPEVSAYTWKKSSATHSETVGHGQKITLHFLKSSDSDHYFCISRNEIGSVKSSSIYIRVKYQPRITLIHNMTSLGLWEKAVPIHLSCNVQCDPPATFFAWYKMEENTTVLSNNLNYTVEPQNPGTYYCYARNEEGESRSEPVKIFLNHFIIKQLVQVIISLLVIVFLIGVMFLIRRIILRKRSAQRSFFFSAAPLCFLSNLGSSDSCNNTRENLVIEGSTELSSFRDNHSVSAVQSNPPANRNIQAGRPNSNILSKQKQHHTEEDLTMTTVNYAMLQFMDNNNPNKSVPSHDSSGPVYADVSKNKQMAKKPQDGHEHYENVSGVCCEAAISKHKLDLGQQ</sequence>
<keyword evidence="5" id="KW-0130">Cell adhesion</keyword>
<feature type="chain" id="PRO_5039888811" description="B-cell receptor CD22" evidence="13">
    <location>
        <begin position="23"/>
        <end position="1435"/>
    </location>
</feature>
<dbReference type="SUPFAM" id="SSF48726">
    <property type="entry name" value="Immunoglobulin"/>
    <property type="match status" value="12"/>
</dbReference>
<dbReference type="PANTHER" id="PTHR46958">
    <property type="entry name" value="B-CELL RECEPTOR CD22"/>
    <property type="match status" value="1"/>
</dbReference>
<dbReference type="RefSeq" id="XP_053543550.1">
    <property type="nucleotide sequence ID" value="XM_053687575.1"/>
</dbReference>
<evidence type="ECO:0000256" key="7">
    <source>
        <dbReference type="ARBA" id="ARBA00023319"/>
    </source>
</evidence>
<keyword evidence="15" id="KW-1185">Reference proteome</keyword>
<dbReference type="SMART" id="SM00408">
    <property type="entry name" value="IGc2"/>
    <property type="match status" value="10"/>
</dbReference>
<dbReference type="GO" id="GO:0009897">
    <property type="term" value="C:external side of plasma membrane"/>
    <property type="evidence" value="ECO:0007669"/>
    <property type="project" value="TreeGrafter"/>
</dbReference>
<dbReference type="Pfam" id="PF13895">
    <property type="entry name" value="Ig_2"/>
    <property type="match status" value="6"/>
</dbReference>
<dbReference type="GO" id="GO:0070062">
    <property type="term" value="C:extracellular exosome"/>
    <property type="evidence" value="ECO:0007669"/>
    <property type="project" value="TreeGrafter"/>
</dbReference>
<keyword evidence="12" id="KW-0472">Membrane</keyword>
<dbReference type="Proteomes" id="UP000221080">
    <property type="component" value="Chromosome 17"/>
</dbReference>
<dbReference type="GeneID" id="108277734"/>
<keyword evidence="12" id="KW-1133">Transmembrane helix</keyword>
<evidence type="ECO:0000256" key="5">
    <source>
        <dbReference type="ARBA" id="ARBA00022889"/>
    </source>
</evidence>
<dbReference type="InterPro" id="IPR003598">
    <property type="entry name" value="Ig_sub2"/>
</dbReference>
<dbReference type="InterPro" id="IPR003599">
    <property type="entry name" value="Ig_sub"/>
</dbReference>
<feature type="domain" description="Ig-like" evidence="14">
    <location>
        <begin position="975"/>
        <end position="1058"/>
    </location>
</feature>
<dbReference type="GO" id="GO:0042113">
    <property type="term" value="P:B cell activation"/>
    <property type="evidence" value="ECO:0007669"/>
    <property type="project" value="TreeGrafter"/>
</dbReference>
<dbReference type="PROSITE" id="PS50835">
    <property type="entry name" value="IG_LIKE"/>
    <property type="match status" value="13"/>
</dbReference>
<evidence type="ECO:0000256" key="10">
    <source>
        <dbReference type="ARBA" id="ARBA00045430"/>
    </source>
</evidence>
<keyword evidence="2" id="KW-1003">Cell membrane</keyword>
<keyword evidence="4" id="KW-0677">Repeat</keyword>
<feature type="domain" description="Ig-like" evidence="14">
    <location>
        <begin position="883"/>
        <end position="970"/>
    </location>
</feature>
<dbReference type="Pfam" id="PF24518">
    <property type="entry name" value="Ig_CD22"/>
    <property type="match status" value="1"/>
</dbReference>
<evidence type="ECO:0000256" key="9">
    <source>
        <dbReference type="ARBA" id="ARBA00041781"/>
    </source>
</evidence>
<dbReference type="InterPro" id="IPR007110">
    <property type="entry name" value="Ig-like_dom"/>
</dbReference>
<dbReference type="GO" id="GO:0050859">
    <property type="term" value="P:negative regulation of B cell receptor signaling pathway"/>
    <property type="evidence" value="ECO:0007669"/>
    <property type="project" value="TreeGrafter"/>
</dbReference>
<dbReference type="InterPro" id="IPR036179">
    <property type="entry name" value="Ig-like_dom_sf"/>
</dbReference>
<keyword evidence="6" id="KW-0325">Glycoprotein</keyword>
<evidence type="ECO:0000256" key="8">
    <source>
        <dbReference type="ARBA" id="ARBA00040106"/>
    </source>
</evidence>
<accession>A0A9F7RIF7</accession>
<dbReference type="GO" id="GO:0030888">
    <property type="term" value="P:regulation of B cell proliferation"/>
    <property type="evidence" value="ECO:0007669"/>
    <property type="project" value="TreeGrafter"/>
</dbReference>
<dbReference type="GO" id="GO:0005769">
    <property type="term" value="C:early endosome"/>
    <property type="evidence" value="ECO:0007669"/>
    <property type="project" value="TreeGrafter"/>
</dbReference>
<protein>
    <recommendedName>
        <fullName evidence="8">B-cell receptor CD22</fullName>
    </recommendedName>
    <alternativeName>
        <fullName evidence="9">Sialic acid-binding Ig-like lectin 2</fullName>
    </alternativeName>
</protein>
<evidence type="ECO:0000313" key="16">
    <source>
        <dbReference type="RefSeq" id="XP_053543550.1"/>
    </source>
</evidence>
<organism evidence="15 16">
    <name type="scientific">Ictalurus punctatus</name>
    <name type="common">Channel catfish</name>
    <name type="synonym">Silurus punctatus</name>
    <dbReference type="NCBI Taxonomy" id="7998"/>
    <lineage>
        <taxon>Eukaryota</taxon>
        <taxon>Metazoa</taxon>
        <taxon>Chordata</taxon>
        <taxon>Craniata</taxon>
        <taxon>Vertebrata</taxon>
        <taxon>Euteleostomi</taxon>
        <taxon>Actinopterygii</taxon>
        <taxon>Neopterygii</taxon>
        <taxon>Teleostei</taxon>
        <taxon>Ostariophysi</taxon>
        <taxon>Siluriformes</taxon>
        <taxon>Ictaluridae</taxon>
        <taxon>Ictalurus</taxon>
    </lineage>
</organism>
<feature type="transmembrane region" description="Helical" evidence="12">
    <location>
        <begin position="1249"/>
        <end position="1269"/>
    </location>
</feature>
<evidence type="ECO:0000256" key="2">
    <source>
        <dbReference type="ARBA" id="ARBA00022475"/>
    </source>
</evidence>
<feature type="domain" description="Ig-like" evidence="14">
    <location>
        <begin position="27"/>
        <end position="127"/>
    </location>
</feature>
<dbReference type="CDD" id="cd00096">
    <property type="entry name" value="Ig"/>
    <property type="match status" value="6"/>
</dbReference>
<dbReference type="GO" id="GO:0007155">
    <property type="term" value="P:cell adhesion"/>
    <property type="evidence" value="ECO:0007669"/>
    <property type="project" value="UniProtKB-KW"/>
</dbReference>